<dbReference type="Proteomes" id="UP000472261">
    <property type="component" value="Unplaced"/>
</dbReference>
<feature type="chain" id="PRO_5025365760" description="Beta-defensin-like domain-containing protein" evidence="10">
    <location>
        <begin position="21"/>
        <end position="59"/>
    </location>
</feature>
<keyword evidence="7" id="KW-0211">Defensin</keyword>
<comment type="subcellular location">
    <subcellularLocation>
        <location evidence="1">Cytoplasmic granule</location>
    </subcellularLocation>
    <subcellularLocation>
        <location evidence="2">Secreted</location>
    </subcellularLocation>
</comment>
<evidence type="ECO:0000259" key="11">
    <source>
        <dbReference type="Pfam" id="PF00711"/>
    </source>
</evidence>
<evidence type="ECO:0000256" key="1">
    <source>
        <dbReference type="ARBA" id="ARBA00004463"/>
    </source>
</evidence>
<evidence type="ECO:0000256" key="9">
    <source>
        <dbReference type="ARBA" id="ARBA00023157"/>
    </source>
</evidence>
<dbReference type="InterPro" id="IPR001855">
    <property type="entry name" value="Defensin_beta-like"/>
</dbReference>
<keyword evidence="13" id="KW-1185">Reference proteome</keyword>
<keyword evidence="8" id="KW-0044">Antibiotic</keyword>
<feature type="signal peptide" evidence="10">
    <location>
        <begin position="1"/>
        <end position="20"/>
    </location>
</feature>
<evidence type="ECO:0000256" key="2">
    <source>
        <dbReference type="ARBA" id="ARBA00004613"/>
    </source>
</evidence>
<reference evidence="12" key="2">
    <citation type="submission" date="2025-09" db="UniProtKB">
        <authorList>
            <consortium name="Ensembl"/>
        </authorList>
    </citation>
    <scope>IDENTIFICATION</scope>
</reference>
<dbReference type="Pfam" id="PF00711">
    <property type="entry name" value="Defensin_beta"/>
    <property type="match status" value="1"/>
</dbReference>
<evidence type="ECO:0000313" key="12">
    <source>
        <dbReference type="Ensembl" id="ENSPCLP00000014145.1"/>
    </source>
</evidence>
<keyword evidence="5" id="KW-0929">Antimicrobial</keyword>
<dbReference type="GO" id="GO:0031731">
    <property type="term" value="F:CCR6 chemokine receptor binding"/>
    <property type="evidence" value="ECO:0007669"/>
    <property type="project" value="TreeGrafter"/>
</dbReference>
<dbReference type="GO" id="GO:0005615">
    <property type="term" value="C:extracellular space"/>
    <property type="evidence" value="ECO:0007669"/>
    <property type="project" value="TreeGrafter"/>
</dbReference>
<keyword evidence="9" id="KW-1015">Disulfide bond</keyword>
<evidence type="ECO:0000256" key="7">
    <source>
        <dbReference type="ARBA" id="ARBA00022940"/>
    </source>
</evidence>
<evidence type="ECO:0000256" key="3">
    <source>
        <dbReference type="ARBA" id="ARBA00007371"/>
    </source>
</evidence>
<evidence type="ECO:0000256" key="5">
    <source>
        <dbReference type="ARBA" id="ARBA00022529"/>
    </source>
</evidence>
<sequence>MKILYLLFPFFLLFLQSAAGTPLQCRIRGGFCRFGSCRFPYIAIAKCATFIPCCGSIWG</sequence>
<proteinExistence type="inferred from homology"/>
<evidence type="ECO:0000256" key="10">
    <source>
        <dbReference type="SAM" id="SignalP"/>
    </source>
</evidence>
<dbReference type="AlphaFoldDB" id="A0A669Q2Y5"/>
<accession>A0A669Q2Y5</accession>
<comment type="similarity">
    <text evidence="3">Belongs to the beta-defensin family.</text>
</comment>
<feature type="domain" description="Beta-defensin-like" evidence="11">
    <location>
        <begin position="22"/>
        <end position="54"/>
    </location>
</feature>
<dbReference type="GO" id="GO:0042742">
    <property type="term" value="P:defense response to bacterium"/>
    <property type="evidence" value="ECO:0007669"/>
    <property type="project" value="UniProtKB-KW"/>
</dbReference>
<protein>
    <recommendedName>
        <fullName evidence="11">Beta-defensin-like domain-containing protein</fullName>
    </recommendedName>
</protein>
<dbReference type="Ensembl" id="ENSPCLT00000018789.1">
    <property type="protein sequence ID" value="ENSPCLP00000014145.1"/>
    <property type="gene ID" value="ENSPCLG00000011618.1"/>
</dbReference>
<keyword evidence="6 10" id="KW-0732">Signal</keyword>
<evidence type="ECO:0000256" key="4">
    <source>
        <dbReference type="ARBA" id="ARBA00022525"/>
    </source>
</evidence>
<organism evidence="12 13">
    <name type="scientific">Phasianus colchicus</name>
    <name type="common">Common pheasant</name>
    <dbReference type="NCBI Taxonomy" id="9054"/>
    <lineage>
        <taxon>Eukaryota</taxon>
        <taxon>Metazoa</taxon>
        <taxon>Chordata</taxon>
        <taxon>Craniata</taxon>
        <taxon>Vertebrata</taxon>
        <taxon>Euteleostomi</taxon>
        <taxon>Archelosauria</taxon>
        <taxon>Archosauria</taxon>
        <taxon>Dinosauria</taxon>
        <taxon>Saurischia</taxon>
        <taxon>Theropoda</taxon>
        <taxon>Coelurosauria</taxon>
        <taxon>Aves</taxon>
        <taxon>Neognathae</taxon>
        <taxon>Galloanserae</taxon>
        <taxon>Galliformes</taxon>
        <taxon>Phasianidae</taxon>
        <taxon>Phasianinae</taxon>
        <taxon>Phasianus</taxon>
    </lineage>
</organism>
<dbReference type="OMA" id="ATFIPCC"/>
<dbReference type="PANTHER" id="PTHR20515">
    <property type="entry name" value="BETA-DEFENSIN"/>
    <property type="match status" value="1"/>
</dbReference>
<reference evidence="12" key="1">
    <citation type="submission" date="2025-08" db="UniProtKB">
        <authorList>
            <consortium name="Ensembl"/>
        </authorList>
    </citation>
    <scope>IDENTIFICATION</scope>
</reference>
<name>A0A669Q2Y5_PHACC</name>
<evidence type="ECO:0000256" key="6">
    <source>
        <dbReference type="ARBA" id="ARBA00022729"/>
    </source>
</evidence>
<dbReference type="GO" id="GO:0042056">
    <property type="term" value="F:chemoattractant activity"/>
    <property type="evidence" value="ECO:0007669"/>
    <property type="project" value="TreeGrafter"/>
</dbReference>
<evidence type="ECO:0000313" key="13">
    <source>
        <dbReference type="Proteomes" id="UP000472261"/>
    </source>
</evidence>
<keyword evidence="4" id="KW-0964">Secreted</keyword>
<dbReference type="PANTHER" id="PTHR20515:SF20">
    <property type="entry name" value="GALLINACIN-1-RELATED"/>
    <property type="match status" value="1"/>
</dbReference>
<dbReference type="SUPFAM" id="SSF57392">
    <property type="entry name" value="Defensin-like"/>
    <property type="match status" value="1"/>
</dbReference>
<evidence type="ECO:0000256" key="8">
    <source>
        <dbReference type="ARBA" id="ARBA00023022"/>
    </source>
</evidence>
<dbReference type="GO" id="GO:0060326">
    <property type="term" value="P:cell chemotaxis"/>
    <property type="evidence" value="ECO:0007669"/>
    <property type="project" value="TreeGrafter"/>
</dbReference>